<evidence type="ECO:0000313" key="3">
    <source>
        <dbReference type="EMBL" id="MXV00410.1"/>
    </source>
</evidence>
<dbReference type="Gene3D" id="3.30.70.270">
    <property type="match status" value="1"/>
</dbReference>
<dbReference type="InterPro" id="IPR043502">
    <property type="entry name" value="DNA/RNA_pol_sf"/>
</dbReference>
<dbReference type="PANTHER" id="PTHR47331">
    <property type="entry name" value="PHD-TYPE DOMAIN-CONTAINING PROTEIN"/>
    <property type="match status" value="1"/>
</dbReference>
<dbReference type="PANTHER" id="PTHR47331:SF1">
    <property type="entry name" value="GAG-LIKE PROTEIN"/>
    <property type="match status" value="1"/>
</dbReference>
<dbReference type="AlphaFoldDB" id="A0A6B0VE15"/>
<proteinExistence type="predicted"/>
<protein>
    <submittedName>
        <fullName evidence="3">Putative transposable element</fullName>
    </submittedName>
</protein>
<name>A0A6B0VE15_IXORI</name>
<dbReference type="InterPro" id="IPR043128">
    <property type="entry name" value="Rev_trsase/Diguanyl_cyclase"/>
</dbReference>
<keyword evidence="2" id="KW-0472">Membrane</keyword>
<dbReference type="Pfam" id="PF05380">
    <property type="entry name" value="Peptidase_A17"/>
    <property type="match status" value="1"/>
</dbReference>
<keyword evidence="2" id="KW-1133">Transmembrane helix</keyword>
<accession>A0A6B0VE15</accession>
<dbReference type="InterPro" id="IPR008042">
    <property type="entry name" value="Retrotrans_Pao"/>
</dbReference>
<feature type="transmembrane region" description="Helical" evidence="2">
    <location>
        <begin position="72"/>
        <end position="89"/>
    </location>
</feature>
<dbReference type="EMBL" id="GIFC01018326">
    <property type="protein sequence ID" value="MXV00410.1"/>
    <property type="molecule type" value="Transcribed_RNA"/>
</dbReference>
<evidence type="ECO:0000256" key="1">
    <source>
        <dbReference type="SAM" id="MobiDB-lite"/>
    </source>
</evidence>
<keyword evidence="2" id="KW-0812">Transmembrane</keyword>
<dbReference type="GO" id="GO:0071897">
    <property type="term" value="P:DNA biosynthetic process"/>
    <property type="evidence" value="ECO:0007669"/>
    <property type="project" value="UniProtKB-ARBA"/>
</dbReference>
<reference evidence="3" key="1">
    <citation type="submission" date="2019-12" db="EMBL/GenBank/DDBJ databases">
        <title>An insight into the sialome of adult female Ixodes ricinus ticks feeding for 6 days.</title>
        <authorList>
            <person name="Perner J."/>
            <person name="Ribeiro J.M.C."/>
        </authorList>
    </citation>
    <scope>NUCLEOTIDE SEQUENCE</scope>
    <source>
        <strain evidence="3">Semi-engorged</strain>
        <tissue evidence="3">Salivary glands</tissue>
    </source>
</reference>
<evidence type="ECO:0000256" key="2">
    <source>
        <dbReference type="SAM" id="Phobius"/>
    </source>
</evidence>
<feature type="region of interest" description="Disordered" evidence="1">
    <location>
        <begin position="1"/>
        <end position="20"/>
    </location>
</feature>
<organism evidence="3">
    <name type="scientific">Ixodes ricinus</name>
    <name type="common">Common tick</name>
    <name type="synonym">Acarus ricinus</name>
    <dbReference type="NCBI Taxonomy" id="34613"/>
    <lineage>
        <taxon>Eukaryota</taxon>
        <taxon>Metazoa</taxon>
        <taxon>Ecdysozoa</taxon>
        <taxon>Arthropoda</taxon>
        <taxon>Chelicerata</taxon>
        <taxon>Arachnida</taxon>
        <taxon>Acari</taxon>
        <taxon>Parasitiformes</taxon>
        <taxon>Ixodida</taxon>
        <taxon>Ixodoidea</taxon>
        <taxon>Ixodidae</taxon>
        <taxon>Ixodinae</taxon>
        <taxon>Ixodes</taxon>
    </lineage>
</organism>
<sequence length="669" mass="75235">MAAASRIQGTEAEFPEGAGSPLPILGERAFGTPLRVIMDATASGFPGRVHSPRLHKLAPKECQRGSRRRRPWLYGAWFFFVGLGLSVNLSNAAVRDIDRVILAIEPAPRLFLPKSEACADYYWTVVSGEVQKVQGALVAVKADFGWTLQGQIPHSGLTASCSTAAVLKANVGGSTCSLSTELGSFWELESMGITDPNLPQKEENSEVVRAFTSSIKLTTGRYEVALPWKPMNIQLADNEGVARKRLVSLTKKLLRDDVMLTEYDKTIRQYLQQGFAEKISPSADKAENRVYYMPHLAVLRPDSLSTKDRVMFDASSREPGCLSLNDALEPGPNLNPDLLKVLLNFRIHRIRHSADIEKAFLQILLRLEDRDALRFFWYERMSTKQEPNPPVEVWSMTRVPFGATSSPFLLAVTLRHHLSITEDYPETTKSLAERLYVNDLITGANTEEEAEQFYRHTLHVMKLAGMAMRKWNTNSTKLQWLFNEERTGCVLDQVECTTSSVSRVLGLVWDKESDCLAFSMGPVLEFLDRNSNTTRFILQASSRIYDPLGLPFPVTVTAKLMFQTLWELGVDWDARLPEEVQKRWPQWHTALHYLTKVTVLRRCLELPEDDRNEVHIFTDATFKAYGAVAYLRTQTAPTSVTSVLSKTRVALLKKLSLPRLELMGLVIGA</sequence>
<dbReference type="Gene3D" id="3.10.10.10">
    <property type="entry name" value="HIV Type 1 Reverse Transcriptase, subunit A, domain 1"/>
    <property type="match status" value="1"/>
</dbReference>
<dbReference type="SUPFAM" id="SSF56672">
    <property type="entry name" value="DNA/RNA polymerases"/>
    <property type="match status" value="1"/>
</dbReference>